<gene>
    <name evidence="2" type="ORF">M0813_07492</name>
</gene>
<keyword evidence="3" id="KW-1185">Reference proteome</keyword>
<dbReference type="Proteomes" id="UP001150062">
    <property type="component" value="Unassembled WGS sequence"/>
</dbReference>
<protein>
    <submittedName>
        <fullName evidence="2">Uncharacterized protein</fullName>
    </submittedName>
</protein>
<comment type="caution">
    <text evidence="2">The sequence shown here is derived from an EMBL/GenBank/DDBJ whole genome shotgun (WGS) entry which is preliminary data.</text>
</comment>
<evidence type="ECO:0000256" key="1">
    <source>
        <dbReference type="SAM" id="MobiDB-lite"/>
    </source>
</evidence>
<accession>A0ABQ8XB52</accession>
<dbReference type="EMBL" id="JAOAOG010000317">
    <property type="protein sequence ID" value="KAJ6229902.1"/>
    <property type="molecule type" value="Genomic_DNA"/>
</dbReference>
<feature type="compositionally biased region" description="Basic and acidic residues" evidence="1">
    <location>
        <begin position="27"/>
        <end position="46"/>
    </location>
</feature>
<sequence length="88" mass="10219">MSTQDPNGNFNSRKNQKNPSNQRNQRSKKEPKLTKRNQKEPKEPKPSKKKKQRESHNFLEGIVLICCKQIGNSSNSMIKTHTHTIFKS</sequence>
<name>A0ABQ8XB52_9EUKA</name>
<feature type="region of interest" description="Disordered" evidence="1">
    <location>
        <begin position="1"/>
        <end position="56"/>
    </location>
</feature>
<reference evidence="2" key="1">
    <citation type="submission" date="2022-08" db="EMBL/GenBank/DDBJ databases">
        <title>Novel sulfate-reducing endosymbionts in the free-living metamonad Anaeramoeba.</title>
        <authorList>
            <person name="Jerlstrom-Hultqvist J."/>
            <person name="Cepicka I."/>
            <person name="Gallot-Lavallee L."/>
            <person name="Salas-Leiva D."/>
            <person name="Curtis B.A."/>
            <person name="Zahonova K."/>
            <person name="Pipaliya S."/>
            <person name="Dacks J."/>
            <person name="Roger A.J."/>
        </authorList>
    </citation>
    <scope>NUCLEOTIDE SEQUENCE</scope>
    <source>
        <strain evidence="2">Schooner1</strain>
    </source>
</reference>
<proteinExistence type="predicted"/>
<evidence type="ECO:0000313" key="3">
    <source>
        <dbReference type="Proteomes" id="UP001150062"/>
    </source>
</evidence>
<evidence type="ECO:0000313" key="2">
    <source>
        <dbReference type="EMBL" id="KAJ6229902.1"/>
    </source>
</evidence>
<feature type="compositionally biased region" description="Polar residues" evidence="1">
    <location>
        <begin position="1"/>
        <end position="24"/>
    </location>
</feature>
<organism evidence="2 3">
    <name type="scientific">Anaeramoeba flamelloides</name>
    <dbReference type="NCBI Taxonomy" id="1746091"/>
    <lineage>
        <taxon>Eukaryota</taxon>
        <taxon>Metamonada</taxon>
        <taxon>Anaeramoebidae</taxon>
        <taxon>Anaeramoeba</taxon>
    </lineage>
</organism>